<dbReference type="Pfam" id="PF00642">
    <property type="entry name" value="zf-CCCH"/>
    <property type="match status" value="1"/>
</dbReference>
<keyword evidence="9" id="KW-1185">Reference proteome</keyword>
<dbReference type="GO" id="GO:0002181">
    <property type="term" value="P:cytoplasmic translation"/>
    <property type="evidence" value="ECO:0007669"/>
    <property type="project" value="TreeGrafter"/>
</dbReference>
<evidence type="ECO:0000256" key="5">
    <source>
        <dbReference type="PROSITE-ProRule" id="PRU00723"/>
    </source>
</evidence>
<sequence length="444" mass="50181">MPPKNAQKGGAAQSKKADQKKKDKIIESKKADQKKKDKIIEDKTFGLKNKKGAKQQKFIQQVQHQVKYGGNKSTRELEKEKDQLTKKKDDKKKELAELNAIFKPVQNLSKGSDPKSILCAFFKQGTCGKGAKCKFSHDLNIERKAEKRSAYVDMRDGEETSADWDQEKLEEVIDKKLSIEKSKPTTEIVCRYFLDSVENGKYGWFWECPNGGSCIYRHALPPGFVLKKDRKKMDKQKEELNLEDLVERERAALGHNTTKVTLETFLAWKKRKLKEKQDKEIKDSEKKKKDYSSGRDQGLSGREMFTFDPNLACGGDDLEEGDESFDVRNLDCDQEENNEEESRFQFKEIDLNDLLSEYKEVDASNCSIANPDRLQQLQDDLASDVKAKGGDKNGVDGESGGAVGGTADTEEGAGADVDIDEDLFDGDDEDLDELDEQLEDLNVS</sequence>
<feature type="domain" description="C3H1-type" evidence="7">
    <location>
        <begin position="184"/>
        <end position="221"/>
    </location>
</feature>
<evidence type="ECO:0000256" key="2">
    <source>
        <dbReference type="ARBA" id="ARBA00022723"/>
    </source>
</evidence>
<evidence type="ECO:0000256" key="1">
    <source>
        <dbReference type="ARBA" id="ARBA00010043"/>
    </source>
</evidence>
<dbReference type="GO" id="GO:0005829">
    <property type="term" value="C:cytosol"/>
    <property type="evidence" value="ECO:0007669"/>
    <property type="project" value="TreeGrafter"/>
</dbReference>
<evidence type="ECO:0000313" key="9">
    <source>
        <dbReference type="Proteomes" id="UP001286313"/>
    </source>
</evidence>
<dbReference type="InterPro" id="IPR000571">
    <property type="entry name" value="Znf_CCCH"/>
</dbReference>
<reference evidence="8" key="1">
    <citation type="submission" date="2023-10" db="EMBL/GenBank/DDBJ databases">
        <title>Genome assemblies of two species of porcelain crab, Petrolisthes cinctipes and Petrolisthes manimaculis (Anomura: Porcellanidae).</title>
        <authorList>
            <person name="Angst P."/>
        </authorList>
    </citation>
    <scope>NUCLEOTIDE SEQUENCE</scope>
    <source>
        <strain evidence="8">PB745_01</strain>
        <tissue evidence="8">Gill</tissue>
    </source>
</reference>
<name>A0AAE1K9S7_PETCI</name>
<dbReference type="GO" id="GO:0008270">
    <property type="term" value="F:zinc ion binding"/>
    <property type="evidence" value="ECO:0007669"/>
    <property type="project" value="UniProtKB-KW"/>
</dbReference>
<dbReference type="InterPro" id="IPR032378">
    <property type="entry name" value="ZC3H15/TMA46_C"/>
</dbReference>
<feature type="region of interest" description="Disordered" evidence="6">
    <location>
        <begin position="279"/>
        <end position="345"/>
    </location>
</feature>
<evidence type="ECO:0000313" key="8">
    <source>
        <dbReference type="EMBL" id="KAK3867924.1"/>
    </source>
</evidence>
<protein>
    <recommendedName>
        <fullName evidence="7">C3H1-type domain-containing protein</fullName>
    </recommendedName>
</protein>
<dbReference type="Gene3D" id="4.10.1000.10">
    <property type="entry name" value="Zinc finger, CCCH-type"/>
    <property type="match status" value="1"/>
</dbReference>
<keyword evidence="4 5" id="KW-0862">Zinc</keyword>
<gene>
    <name evidence="8" type="ORF">Pcinc_026651</name>
</gene>
<dbReference type="Proteomes" id="UP001286313">
    <property type="component" value="Unassembled WGS sequence"/>
</dbReference>
<dbReference type="Gene3D" id="6.20.400.10">
    <property type="match status" value="1"/>
</dbReference>
<feature type="compositionally biased region" description="Basic and acidic residues" evidence="6">
    <location>
        <begin position="73"/>
        <end position="90"/>
    </location>
</feature>
<evidence type="ECO:0000256" key="3">
    <source>
        <dbReference type="ARBA" id="ARBA00022771"/>
    </source>
</evidence>
<evidence type="ECO:0000256" key="4">
    <source>
        <dbReference type="ARBA" id="ARBA00022833"/>
    </source>
</evidence>
<feature type="zinc finger region" description="C3H1-type" evidence="5">
    <location>
        <begin position="184"/>
        <end position="221"/>
    </location>
</feature>
<dbReference type="PANTHER" id="PTHR12681:SF0">
    <property type="entry name" value="ZINC FINGER CCCH DOMAIN-CONTAINING PROTEIN 15"/>
    <property type="match status" value="1"/>
</dbReference>
<dbReference type="SMART" id="SM00356">
    <property type="entry name" value="ZnF_C3H1"/>
    <property type="match status" value="2"/>
</dbReference>
<accession>A0AAE1K9S7</accession>
<dbReference type="AlphaFoldDB" id="A0AAE1K9S7"/>
<feature type="region of interest" description="Disordered" evidence="6">
    <location>
        <begin position="65"/>
        <end position="90"/>
    </location>
</feature>
<evidence type="ECO:0000259" key="7">
    <source>
        <dbReference type="PROSITE" id="PS50103"/>
    </source>
</evidence>
<feature type="compositionally biased region" description="Basic and acidic residues" evidence="6">
    <location>
        <begin position="383"/>
        <end position="395"/>
    </location>
</feature>
<feature type="domain" description="C3H1-type" evidence="7">
    <location>
        <begin position="113"/>
        <end position="140"/>
    </location>
</feature>
<comment type="caution">
    <text evidence="8">The sequence shown here is derived from an EMBL/GenBank/DDBJ whole genome shotgun (WGS) entry which is preliminary data.</text>
</comment>
<feature type="region of interest" description="Disordered" evidence="6">
    <location>
        <begin position="1"/>
        <end position="46"/>
    </location>
</feature>
<dbReference type="PANTHER" id="PTHR12681">
    <property type="entry name" value="ZINC FINGER-CONTAINING PROTEIN P48ZNF"/>
    <property type="match status" value="1"/>
</dbReference>
<feature type="compositionally biased region" description="Low complexity" evidence="6">
    <location>
        <begin position="1"/>
        <end position="14"/>
    </location>
</feature>
<dbReference type="InterPro" id="IPR036855">
    <property type="entry name" value="Znf_CCCH_sf"/>
</dbReference>
<dbReference type="Pfam" id="PF16543">
    <property type="entry name" value="DFRP_C"/>
    <property type="match status" value="1"/>
</dbReference>
<feature type="region of interest" description="Disordered" evidence="6">
    <location>
        <begin position="377"/>
        <end position="431"/>
    </location>
</feature>
<keyword evidence="3 5" id="KW-0863">Zinc-finger</keyword>
<dbReference type="SUPFAM" id="SSF90229">
    <property type="entry name" value="CCCH zinc finger"/>
    <property type="match status" value="1"/>
</dbReference>
<dbReference type="EMBL" id="JAWQEG010003103">
    <property type="protein sequence ID" value="KAK3867924.1"/>
    <property type="molecule type" value="Genomic_DNA"/>
</dbReference>
<feature type="compositionally biased region" description="Acidic residues" evidence="6">
    <location>
        <begin position="408"/>
        <end position="431"/>
    </location>
</feature>
<evidence type="ECO:0000256" key="6">
    <source>
        <dbReference type="SAM" id="MobiDB-lite"/>
    </source>
</evidence>
<dbReference type="PROSITE" id="PS50103">
    <property type="entry name" value="ZF_C3H1"/>
    <property type="match status" value="2"/>
</dbReference>
<feature type="compositionally biased region" description="Basic and acidic residues" evidence="6">
    <location>
        <begin position="15"/>
        <end position="45"/>
    </location>
</feature>
<keyword evidence="2 5" id="KW-0479">Metal-binding</keyword>
<comment type="similarity">
    <text evidence="1">Belongs to the ZC3H15/TMA46 family.</text>
</comment>
<dbReference type="GO" id="GO:0003729">
    <property type="term" value="F:mRNA binding"/>
    <property type="evidence" value="ECO:0007669"/>
    <property type="project" value="TreeGrafter"/>
</dbReference>
<proteinExistence type="inferred from homology"/>
<feature type="compositionally biased region" description="Basic and acidic residues" evidence="6">
    <location>
        <begin position="279"/>
        <end position="293"/>
    </location>
</feature>
<organism evidence="8 9">
    <name type="scientific">Petrolisthes cinctipes</name>
    <name type="common">Flat porcelain crab</name>
    <dbReference type="NCBI Taxonomy" id="88211"/>
    <lineage>
        <taxon>Eukaryota</taxon>
        <taxon>Metazoa</taxon>
        <taxon>Ecdysozoa</taxon>
        <taxon>Arthropoda</taxon>
        <taxon>Crustacea</taxon>
        <taxon>Multicrustacea</taxon>
        <taxon>Malacostraca</taxon>
        <taxon>Eumalacostraca</taxon>
        <taxon>Eucarida</taxon>
        <taxon>Decapoda</taxon>
        <taxon>Pleocyemata</taxon>
        <taxon>Anomura</taxon>
        <taxon>Galatheoidea</taxon>
        <taxon>Porcellanidae</taxon>
        <taxon>Petrolisthes</taxon>
    </lineage>
</organism>
<feature type="zinc finger region" description="C3H1-type" evidence="5">
    <location>
        <begin position="113"/>
        <end position="140"/>
    </location>
</feature>